<feature type="non-terminal residue" evidence="1">
    <location>
        <position position="52"/>
    </location>
</feature>
<reference evidence="1" key="1">
    <citation type="submission" date="2023-03" db="EMBL/GenBank/DDBJ databases">
        <authorList>
            <person name="Julca I."/>
        </authorList>
    </citation>
    <scope>NUCLEOTIDE SEQUENCE</scope>
</reference>
<dbReference type="Proteomes" id="UP001161247">
    <property type="component" value="Chromosome 2"/>
</dbReference>
<dbReference type="AlphaFoldDB" id="A0AAV1CHE1"/>
<evidence type="ECO:0000313" key="2">
    <source>
        <dbReference type="Proteomes" id="UP001161247"/>
    </source>
</evidence>
<sequence>YIIQSEELEIDDHLSYEEKPIKILDRQQKILRTKTITLVKVLWSHHGLEEAT</sequence>
<keyword evidence="2" id="KW-1185">Reference proteome</keyword>
<accession>A0AAV1CHE1</accession>
<evidence type="ECO:0000313" key="1">
    <source>
        <dbReference type="EMBL" id="CAI9094835.1"/>
    </source>
</evidence>
<dbReference type="EMBL" id="OX459119">
    <property type="protein sequence ID" value="CAI9094835.1"/>
    <property type="molecule type" value="Genomic_DNA"/>
</dbReference>
<feature type="non-terminal residue" evidence="1">
    <location>
        <position position="1"/>
    </location>
</feature>
<dbReference type="PANTHER" id="PTHR46148:SF57">
    <property type="entry name" value="OS12G0499874 PROTEIN"/>
    <property type="match status" value="1"/>
</dbReference>
<proteinExistence type="predicted"/>
<gene>
    <name evidence="1" type="ORF">OLC1_LOCUS5923</name>
</gene>
<name>A0AAV1CHE1_OLDCO</name>
<organism evidence="1 2">
    <name type="scientific">Oldenlandia corymbosa var. corymbosa</name>
    <dbReference type="NCBI Taxonomy" id="529605"/>
    <lineage>
        <taxon>Eukaryota</taxon>
        <taxon>Viridiplantae</taxon>
        <taxon>Streptophyta</taxon>
        <taxon>Embryophyta</taxon>
        <taxon>Tracheophyta</taxon>
        <taxon>Spermatophyta</taxon>
        <taxon>Magnoliopsida</taxon>
        <taxon>eudicotyledons</taxon>
        <taxon>Gunneridae</taxon>
        <taxon>Pentapetalae</taxon>
        <taxon>asterids</taxon>
        <taxon>lamiids</taxon>
        <taxon>Gentianales</taxon>
        <taxon>Rubiaceae</taxon>
        <taxon>Rubioideae</taxon>
        <taxon>Spermacoceae</taxon>
        <taxon>Hedyotis-Oldenlandia complex</taxon>
        <taxon>Oldenlandia</taxon>
    </lineage>
</organism>
<dbReference type="PANTHER" id="PTHR46148">
    <property type="entry name" value="CHROMO DOMAIN-CONTAINING PROTEIN"/>
    <property type="match status" value="1"/>
</dbReference>
<protein>
    <submittedName>
        <fullName evidence="1">OLC1v1030639C1</fullName>
    </submittedName>
</protein>